<dbReference type="CDD" id="cd02020">
    <property type="entry name" value="CMPK"/>
    <property type="match status" value="1"/>
</dbReference>
<evidence type="ECO:0000313" key="10">
    <source>
        <dbReference type="EMBL" id="SVA03445.1"/>
    </source>
</evidence>
<proteinExistence type="inferred from homology"/>
<keyword evidence="5" id="KW-0418">Kinase</keyword>
<organism evidence="10">
    <name type="scientific">marine metagenome</name>
    <dbReference type="NCBI Taxonomy" id="408172"/>
    <lineage>
        <taxon>unclassified sequences</taxon>
        <taxon>metagenomes</taxon>
        <taxon>ecological metagenomes</taxon>
    </lineage>
</organism>
<gene>
    <name evidence="10" type="ORF">METZ01_LOCUS56299</name>
</gene>
<comment type="similarity">
    <text evidence="1">Belongs to the cytidylate kinase family. Type 1 subfamily.</text>
</comment>
<protein>
    <recommendedName>
        <fullName evidence="2">(d)CMP kinase</fullName>
        <ecNumber evidence="2">2.7.4.25</ecNumber>
    </recommendedName>
</protein>
<name>A0A381SHB1_9ZZZZ</name>
<accession>A0A381SHB1</accession>
<dbReference type="Gene3D" id="3.40.50.300">
    <property type="entry name" value="P-loop containing nucleotide triphosphate hydrolases"/>
    <property type="match status" value="1"/>
</dbReference>
<evidence type="ECO:0000256" key="7">
    <source>
        <dbReference type="ARBA" id="ARBA00047615"/>
    </source>
</evidence>
<reference evidence="10" key="1">
    <citation type="submission" date="2018-05" db="EMBL/GenBank/DDBJ databases">
        <authorList>
            <person name="Lanie J.A."/>
            <person name="Ng W.-L."/>
            <person name="Kazmierczak K.M."/>
            <person name="Andrzejewski T.M."/>
            <person name="Davidsen T.M."/>
            <person name="Wayne K.J."/>
            <person name="Tettelin H."/>
            <person name="Glass J.I."/>
            <person name="Rusch D."/>
            <person name="Podicherti R."/>
            <person name="Tsui H.-C.T."/>
            <person name="Winkler M.E."/>
        </authorList>
    </citation>
    <scope>NUCLEOTIDE SEQUENCE</scope>
</reference>
<dbReference type="AlphaFoldDB" id="A0A381SHB1"/>
<evidence type="ECO:0000256" key="5">
    <source>
        <dbReference type="ARBA" id="ARBA00022777"/>
    </source>
</evidence>
<keyword evidence="6" id="KW-0067">ATP-binding</keyword>
<dbReference type="InterPro" id="IPR011994">
    <property type="entry name" value="Cytidylate_kinase_dom"/>
</dbReference>
<evidence type="ECO:0000256" key="3">
    <source>
        <dbReference type="ARBA" id="ARBA00022679"/>
    </source>
</evidence>
<sequence>MYRALTYYCIQKKIISKSFLKKDLLIKDLPSIKIDFIKNPVSNILEVNLNGDFIESKIRTLEVSDLVSKLAKLDDVRIFMVGIQHSLGNKKGVVMDGRDIGTVVFPNAEFKFFLEASSELRAKRRYDELVKQNKEISFNEVFENIVSRDKLDINRSNSPLRKASDAILIDTENLNLDQVESKILEYINFSNLNS</sequence>
<dbReference type="EC" id="2.7.4.25" evidence="2"/>
<evidence type="ECO:0000256" key="1">
    <source>
        <dbReference type="ARBA" id="ARBA00009427"/>
    </source>
</evidence>
<comment type="catalytic activity">
    <reaction evidence="7">
        <text>dCMP + ATP = dCDP + ADP</text>
        <dbReference type="Rhea" id="RHEA:25094"/>
        <dbReference type="ChEBI" id="CHEBI:30616"/>
        <dbReference type="ChEBI" id="CHEBI:57566"/>
        <dbReference type="ChEBI" id="CHEBI:58593"/>
        <dbReference type="ChEBI" id="CHEBI:456216"/>
        <dbReference type="EC" id="2.7.4.25"/>
    </reaction>
</comment>
<keyword evidence="4" id="KW-0547">Nucleotide-binding</keyword>
<evidence type="ECO:0000256" key="4">
    <source>
        <dbReference type="ARBA" id="ARBA00022741"/>
    </source>
</evidence>
<evidence type="ECO:0000256" key="2">
    <source>
        <dbReference type="ARBA" id="ARBA00012906"/>
    </source>
</evidence>
<dbReference type="SUPFAM" id="SSF52540">
    <property type="entry name" value="P-loop containing nucleoside triphosphate hydrolases"/>
    <property type="match status" value="1"/>
</dbReference>
<evidence type="ECO:0000259" key="9">
    <source>
        <dbReference type="Pfam" id="PF02224"/>
    </source>
</evidence>
<dbReference type="NCBIfam" id="TIGR00017">
    <property type="entry name" value="cmk"/>
    <property type="match status" value="1"/>
</dbReference>
<evidence type="ECO:0000256" key="8">
    <source>
        <dbReference type="ARBA" id="ARBA00048478"/>
    </source>
</evidence>
<dbReference type="GO" id="GO:0005524">
    <property type="term" value="F:ATP binding"/>
    <property type="evidence" value="ECO:0007669"/>
    <property type="project" value="UniProtKB-KW"/>
</dbReference>
<feature type="domain" description="Cytidylate kinase" evidence="9">
    <location>
        <begin position="1"/>
        <end position="188"/>
    </location>
</feature>
<dbReference type="GO" id="GO:0036431">
    <property type="term" value="F:dCMP kinase activity"/>
    <property type="evidence" value="ECO:0007669"/>
    <property type="project" value="InterPro"/>
</dbReference>
<dbReference type="InterPro" id="IPR027417">
    <property type="entry name" value="P-loop_NTPase"/>
</dbReference>
<comment type="catalytic activity">
    <reaction evidence="8">
        <text>CMP + ATP = CDP + ADP</text>
        <dbReference type="Rhea" id="RHEA:11600"/>
        <dbReference type="ChEBI" id="CHEBI:30616"/>
        <dbReference type="ChEBI" id="CHEBI:58069"/>
        <dbReference type="ChEBI" id="CHEBI:60377"/>
        <dbReference type="ChEBI" id="CHEBI:456216"/>
        <dbReference type="EC" id="2.7.4.25"/>
    </reaction>
</comment>
<dbReference type="GO" id="GO:0006139">
    <property type="term" value="P:nucleobase-containing compound metabolic process"/>
    <property type="evidence" value="ECO:0007669"/>
    <property type="project" value="InterPro"/>
</dbReference>
<dbReference type="EMBL" id="UINC01003111">
    <property type="protein sequence ID" value="SVA03445.1"/>
    <property type="molecule type" value="Genomic_DNA"/>
</dbReference>
<dbReference type="Pfam" id="PF02224">
    <property type="entry name" value="Cytidylate_kin"/>
    <property type="match status" value="1"/>
</dbReference>
<evidence type="ECO:0000256" key="6">
    <source>
        <dbReference type="ARBA" id="ARBA00022840"/>
    </source>
</evidence>
<dbReference type="InterPro" id="IPR003136">
    <property type="entry name" value="Cytidylate_kin"/>
</dbReference>
<keyword evidence="3" id="KW-0808">Transferase</keyword>